<keyword evidence="4" id="KW-0804">Transcription</keyword>
<dbReference type="GO" id="GO:0003677">
    <property type="term" value="F:DNA binding"/>
    <property type="evidence" value="ECO:0007669"/>
    <property type="project" value="UniProtKB-KW"/>
</dbReference>
<dbReference type="Pfam" id="PF00126">
    <property type="entry name" value="HTH_1"/>
    <property type="match status" value="1"/>
</dbReference>
<dbReference type="InterPro" id="IPR036390">
    <property type="entry name" value="WH_DNA-bd_sf"/>
</dbReference>
<evidence type="ECO:0000313" key="6">
    <source>
        <dbReference type="EMBL" id="RII41648.1"/>
    </source>
</evidence>
<dbReference type="RefSeq" id="WP_119425243.1">
    <property type="nucleotide sequence ID" value="NZ_QQXK01000023.1"/>
</dbReference>
<dbReference type="InterPro" id="IPR005119">
    <property type="entry name" value="LysR_subst-bd"/>
</dbReference>
<evidence type="ECO:0000256" key="2">
    <source>
        <dbReference type="ARBA" id="ARBA00023015"/>
    </source>
</evidence>
<sequence length="302" mass="31676">MDIAHLRTLRLLDDLGSLRAVAAALYVSPSAVSQQLAQLQREAGVALTRKEGRGLVLTETGRALSAAAQDVLVTMARAEAAVAAHGSAPDASVSLALFHSVGPVLGGRLVAELSRPGDPAVTVADEDVPEGDFPALTSRYDLVVAHRVDYAPPWSGGVRSIELLREPFDIALPSTHPLASRAVLDPADLADELWVSSREGYSPADVVAQVGAAAHRPVRVAHRVNDYATVASLVAHAGVVAAIPRFTAGSQIPAGVVLRPLRGTTHVRLIEALARPETLERPAVTRVLEALRAVVGQVRPTP</sequence>
<dbReference type="Gene3D" id="1.10.10.10">
    <property type="entry name" value="Winged helix-like DNA-binding domain superfamily/Winged helix DNA-binding domain"/>
    <property type="match status" value="1"/>
</dbReference>
<reference evidence="6 7" key="1">
    <citation type="submission" date="2018-07" db="EMBL/GenBank/DDBJ databases">
        <title>Arthrobacter sp. nov., isolated from raw cow's milk with high bacterial count.</title>
        <authorList>
            <person name="Hahne J."/>
            <person name="Isele D."/>
            <person name="Lipski A."/>
        </authorList>
    </citation>
    <scope>NUCLEOTIDE SEQUENCE [LARGE SCALE GENOMIC DNA]</scope>
    <source>
        <strain evidence="6 7">JZ R-35</strain>
    </source>
</reference>
<dbReference type="AlphaFoldDB" id="A0A399J800"/>
<evidence type="ECO:0000256" key="3">
    <source>
        <dbReference type="ARBA" id="ARBA00023125"/>
    </source>
</evidence>
<dbReference type="PANTHER" id="PTHR30346:SF29">
    <property type="entry name" value="LYSR SUBSTRATE-BINDING"/>
    <property type="match status" value="1"/>
</dbReference>
<comment type="similarity">
    <text evidence="1">Belongs to the LysR transcriptional regulatory family.</text>
</comment>
<dbReference type="Pfam" id="PF03466">
    <property type="entry name" value="LysR_substrate"/>
    <property type="match status" value="1"/>
</dbReference>
<dbReference type="Gene3D" id="3.40.190.10">
    <property type="entry name" value="Periplasmic binding protein-like II"/>
    <property type="match status" value="2"/>
</dbReference>
<proteinExistence type="inferred from homology"/>
<protein>
    <submittedName>
        <fullName evidence="6">LysR family transcriptional regulator</fullName>
    </submittedName>
</protein>
<dbReference type="InterPro" id="IPR036388">
    <property type="entry name" value="WH-like_DNA-bd_sf"/>
</dbReference>
<dbReference type="SUPFAM" id="SSF53850">
    <property type="entry name" value="Periplasmic binding protein-like II"/>
    <property type="match status" value="1"/>
</dbReference>
<dbReference type="InterPro" id="IPR000847">
    <property type="entry name" value="LysR_HTH_N"/>
</dbReference>
<evidence type="ECO:0000313" key="7">
    <source>
        <dbReference type="Proteomes" id="UP000265419"/>
    </source>
</evidence>
<dbReference type="GO" id="GO:0032993">
    <property type="term" value="C:protein-DNA complex"/>
    <property type="evidence" value="ECO:0007669"/>
    <property type="project" value="TreeGrafter"/>
</dbReference>
<accession>A0A399J800</accession>
<dbReference type="Proteomes" id="UP000265419">
    <property type="component" value="Unassembled WGS sequence"/>
</dbReference>
<keyword evidence="3" id="KW-0238">DNA-binding</keyword>
<comment type="caution">
    <text evidence="6">The sequence shown here is derived from an EMBL/GenBank/DDBJ whole genome shotgun (WGS) entry which is preliminary data.</text>
</comment>
<keyword evidence="7" id="KW-1185">Reference proteome</keyword>
<evidence type="ECO:0000256" key="1">
    <source>
        <dbReference type="ARBA" id="ARBA00009437"/>
    </source>
</evidence>
<evidence type="ECO:0000259" key="5">
    <source>
        <dbReference type="PROSITE" id="PS50931"/>
    </source>
</evidence>
<dbReference type="EMBL" id="QQXK01000023">
    <property type="protein sequence ID" value="RII41648.1"/>
    <property type="molecule type" value="Genomic_DNA"/>
</dbReference>
<dbReference type="PROSITE" id="PS50931">
    <property type="entry name" value="HTH_LYSR"/>
    <property type="match status" value="1"/>
</dbReference>
<dbReference type="SUPFAM" id="SSF46785">
    <property type="entry name" value="Winged helix' DNA-binding domain"/>
    <property type="match status" value="1"/>
</dbReference>
<name>A0A399J800_9MICC</name>
<dbReference type="GO" id="GO:0003700">
    <property type="term" value="F:DNA-binding transcription factor activity"/>
    <property type="evidence" value="ECO:0007669"/>
    <property type="project" value="InterPro"/>
</dbReference>
<organism evidence="6 7">
    <name type="scientific">Galactobacter valiniphilus</name>
    <dbReference type="NCBI Taxonomy" id="2676122"/>
    <lineage>
        <taxon>Bacteria</taxon>
        <taxon>Bacillati</taxon>
        <taxon>Actinomycetota</taxon>
        <taxon>Actinomycetes</taxon>
        <taxon>Micrococcales</taxon>
        <taxon>Micrococcaceae</taxon>
        <taxon>Galactobacter</taxon>
    </lineage>
</organism>
<gene>
    <name evidence="6" type="ORF">DWB68_11340</name>
</gene>
<dbReference type="PANTHER" id="PTHR30346">
    <property type="entry name" value="TRANSCRIPTIONAL DUAL REGULATOR HCAR-RELATED"/>
    <property type="match status" value="1"/>
</dbReference>
<feature type="domain" description="HTH lysR-type" evidence="5">
    <location>
        <begin position="1"/>
        <end position="58"/>
    </location>
</feature>
<keyword evidence="2" id="KW-0805">Transcription regulation</keyword>
<evidence type="ECO:0000256" key="4">
    <source>
        <dbReference type="ARBA" id="ARBA00023163"/>
    </source>
</evidence>